<dbReference type="EMBL" id="JASNRB020000032">
    <property type="protein sequence ID" value="MFJ1472033.1"/>
    <property type="molecule type" value="Genomic_DNA"/>
</dbReference>
<proteinExistence type="predicted"/>
<keyword evidence="2" id="KW-1185">Reference proteome</keyword>
<reference evidence="1" key="1">
    <citation type="submission" date="2024-11" db="EMBL/GenBank/DDBJ databases">
        <title>Description of Massilia orientalis sp. nov., isolated from rhizosphere soil of Ageratina adenophora.</title>
        <authorList>
            <person name="Wang Y."/>
        </authorList>
    </citation>
    <scope>NUCLEOTIDE SEQUENCE</scope>
    <source>
        <strain evidence="1">YIM B02787</strain>
    </source>
</reference>
<comment type="caution">
    <text evidence="1">The sequence shown here is derived from an EMBL/GenBank/DDBJ whole genome shotgun (WGS) entry which is preliminary data.</text>
</comment>
<gene>
    <name evidence="1" type="ORF">QPK29_030305</name>
</gene>
<evidence type="ECO:0000313" key="1">
    <source>
        <dbReference type="EMBL" id="MFJ1472033.1"/>
    </source>
</evidence>
<accession>A0ACC7MKP8</accession>
<sequence length="109" mass="10889">MVIAGAASVALTATATELLATLPAAFVTTTSYVPVSVASYVADVAPAIAVPSLCHWYDNPAPVASTSSVWLVPARIVAERGCVTMAGPSVTVTVAFALLIVPAGSVTTT</sequence>
<protein>
    <submittedName>
        <fullName evidence="1">Uncharacterized protein</fullName>
    </submittedName>
</protein>
<organism evidence="1 2">
    <name type="scientific">Massilia orientalis</name>
    <dbReference type="NCBI Taxonomy" id="3050128"/>
    <lineage>
        <taxon>Bacteria</taxon>
        <taxon>Pseudomonadati</taxon>
        <taxon>Pseudomonadota</taxon>
        <taxon>Betaproteobacteria</taxon>
        <taxon>Burkholderiales</taxon>
        <taxon>Oxalobacteraceae</taxon>
        <taxon>Telluria group</taxon>
        <taxon>Massilia</taxon>
    </lineage>
</organism>
<evidence type="ECO:0000313" key="2">
    <source>
        <dbReference type="Proteomes" id="UP001168096"/>
    </source>
</evidence>
<name>A0ACC7MKP8_9BURK</name>
<dbReference type="Proteomes" id="UP001168096">
    <property type="component" value="Unassembled WGS sequence"/>
</dbReference>